<feature type="binding site" evidence="8">
    <location>
        <position position="80"/>
    </location>
    <ligand>
        <name>shikimate</name>
        <dbReference type="ChEBI" id="CHEBI:36208"/>
    </ligand>
</feature>
<dbReference type="EMBL" id="VJND01000003">
    <property type="protein sequence ID" value="TSE26452.1"/>
    <property type="molecule type" value="Genomic_DNA"/>
</dbReference>
<feature type="binding site" evidence="8">
    <location>
        <position position="262"/>
    </location>
    <ligand>
        <name>NADP(+)</name>
        <dbReference type="ChEBI" id="CHEBI:58349"/>
    </ligand>
</feature>
<dbReference type="InterPro" id="IPR011342">
    <property type="entry name" value="Shikimate_DH"/>
</dbReference>
<evidence type="ECO:0000259" key="10">
    <source>
        <dbReference type="Pfam" id="PF08501"/>
    </source>
</evidence>
<dbReference type="InterPro" id="IPR041121">
    <property type="entry name" value="SDH_C"/>
</dbReference>
<evidence type="ECO:0000256" key="5">
    <source>
        <dbReference type="ARBA" id="ARBA00023002"/>
    </source>
</evidence>
<dbReference type="FunFam" id="3.40.50.10860:FF:000006">
    <property type="entry name" value="Shikimate dehydrogenase (NADP(+))"/>
    <property type="match status" value="1"/>
</dbReference>
<dbReference type="GO" id="GO:0009423">
    <property type="term" value="P:chorismate biosynthetic process"/>
    <property type="evidence" value="ECO:0007669"/>
    <property type="project" value="UniProtKB-UniRule"/>
</dbReference>
<dbReference type="InterPro" id="IPR022893">
    <property type="entry name" value="Shikimate_DH_fam"/>
</dbReference>
<gene>
    <name evidence="8 12" type="primary">aroE</name>
    <name evidence="12" type="ORF">Tsedi_00752</name>
</gene>
<keyword evidence="4 8" id="KW-0521">NADP</keyword>
<keyword evidence="3 8" id="KW-0028">Amino-acid biosynthesis</keyword>
<feature type="binding site" evidence="8">
    <location>
        <position position="240"/>
    </location>
    <ligand>
        <name>shikimate</name>
        <dbReference type="ChEBI" id="CHEBI:36208"/>
    </ligand>
</feature>
<evidence type="ECO:0000256" key="3">
    <source>
        <dbReference type="ARBA" id="ARBA00022605"/>
    </source>
</evidence>
<dbReference type="NCBIfam" id="NF001310">
    <property type="entry name" value="PRK00258.1-2"/>
    <property type="match status" value="1"/>
</dbReference>
<comment type="function">
    <text evidence="8">Involved in the biosynthesis of the chorismate, which leads to the biosynthesis of aromatic amino acids. Catalyzes the reversible NADPH linked reduction of 3-dehydroshikimate (DHSA) to yield shikimate (SA).</text>
</comment>
<dbReference type="Proteomes" id="UP000320225">
    <property type="component" value="Unassembled WGS sequence"/>
</dbReference>
<feature type="domain" description="Quinate/shikimate 5-dehydrogenase/glutamyl-tRNA reductase" evidence="9">
    <location>
        <begin position="135"/>
        <end position="216"/>
    </location>
</feature>
<feature type="domain" description="Shikimate dehydrogenase substrate binding N-terminal" evidence="10">
    <location>
        <begin position="25"/>
        <end position="106"/>
    </location>
</feature>
<feature type="active site" description="Proton acceptor" evidence="8">
    <location>
        <position position="84"/>
    </location>
</feature>
<proteinExistence type="inferred from homology"/>
<feature type="binding site" evidence="8">
    <location>
        <begin position="33"/>
        <end position="35"/>
    </location>
    <ligand>
        <name>shikimate</name>
        <dbReference type="ChEBI" id="CHEBI:36208"/>
    </ligand>
</feature>
<sequence>MACAPCRQPGVGAIGDNHDMDRYAVIGHPVGHSKSPLIHALFAQATGQALAYTAIEAPLDGFAATVDAFRAAGGRGLNVTLPFKLEACAYADEVSERARVAGAANALAFDGGRCRADNFDGVGLVRDLQVNLGQPLAGRRVLVLGAGGAARGALQPLLQAGPDAVVVANRSVAKAEALVAALQALGLGREKLAACGYADLAGQPPFDVVINATAASLGGEPLPLPSGVFAPVTLAYDMVYGQGLTPFLRQARAAGAGRLADGLGMLVEQAAESFAWWRGVRPDTRPVIERLATPLT</sequence>
<evidence type="ECO:0000313" key="12">
    <source>
        <dbReference type="EMBL" id="TSE26452.1"/>
    </source>
</evidence>
<dbReference type="Gene3D" id="3.40.50.10860">
    <property type="entry name" value="Leucine Dehydrogenase, chain A, domain 1"/>
    <property type="match status" value="1"/>
</dbReference>
<dbReference type="SUPFAM" id="SSF53223">
    <property type="entry name" value="Aminoacid dehydrogenase-like, N-terminal domain"/>
    <property type="match status" value="1"/>
</dbReference>
<dbReference type="PANTHER" id="PTHR21089">
    <property type="entry name" value="SHIKIMATE DEHYDROGENASE"/>
    <property type="match status" value="1"/>
</dbReference>
<reference evidence="12 13" key="1">
    <citation type="submission" date="2019-07" db="EMBL/GenBank/DDBJ databases">
        <title>Tepidimonas sediminis YIM 72259 draft genome.</title>
        <authorList>
            <person name="Da Costa M.S."/>
            <person name="Froufe H.J.C."/>
            <person name="Egas C."/>
            <person name="Albuquerque L."/>
        </authorList>
    </citation>
    <scope>NUCLEOTIDE SEQUENCE [LARGE SCALE GENOMIC DNA]</scope>
    <source>
        <strain evidence="12 13">YIM 72259</strain>
    </source>
</reference>
<feature type="binding site" evidence="8">
    <location>
        <position position="269"/>
    </location>
    <ligand>
        <name>shikimate</name>
        <dbReference type="ChEBI" id="CHEBI:36208"/>
    </ligand>
</feature>
<dbReference type="GO" id="GO:0005829">
    <property type="term" value="C:cytosol"/>
    <property type="evidence" value="ECO:0007669"/>
    <property type="project" value="TreeGrafter"/>
</dbReference>
<comment type="similarity">
    <text evidence="8">Belongs to the shikimate dehydrogenase family.</text>
</comment>
<organism evidence="12 13">
    <name type="scientific">Tepidimonas sediminis</name>
    <dbReference type="NCBI Taxonomy" id="2588941"/>
    <lineage>
        <taxon>Bacteria</taxon>
        <taxon>Pseudomonadati</taxon>
        <taxon>Pseudomonadota</taxon>
        <taxon>Betaproteobacteria</taxon>
        <taxon>Burkholderiales</taxon>
        <taxon>Tepidimonas</taxon>
    </lineage>
</organism>
<dbReference type="GO" id="GO:0050661">
    <property type="term" value="F:NADP binding"/>
    <property type="evidence" value="ECO:0007669"/>
    <property type="project" value="InterPro"/>
</dbReference>
<dbReference type="GO" id="GO:0009073">
    <property type="term" value="P:aromatic amino acid family biosynthetic process"/>
    <property type="evidence" value="ECO:0007669"/>
    <property type="project" value="UniProtKB-KW"/>
</dbReference>
<comment type="subunit">
    <text evidence="8">Homodimer.</text>
</comment>
<dbReference type="Pfam" id="PF01488">
    <property type="entry name" value="Shikimate_DH"/>
    <property type="match status" value="1"/>
</dbReference>
<feature type="binding site" evidence="8">
    <location>
        <position position="120"/>
    </location>
    <ligand>
        <name>shikimate</name>
        <dbReference type="ChEBI" id="CHEBI:36208"/>
    </ligand>
</feature>
<dbReference type="SUPFAM" id="SSF51735">
    <property type="entry name" value="NAD(P)-binding Rossmann-fold domains"/>
    <property type="match status" value="1"/>
</dbReference>
<feature type="binding site" evidence="8">
    <location>
        <position position="96"/>
    </location>
    <ligand>
        <name>NADP(+)</name>
        <dbReference type="ChEBI" id="CHEBI:58349"/>
    </ligand>
</feature>
<comment type="pathway">
    <text evidence="1 8">Metabolic intermediate biosynthesis; chorismate biosynthesis; chorismate from D-erythrose 4-phosphate and phosphoenolpyruvate: step 4/7.</text>
</comment>
<dbReference type="Pfam" id="PF08501">
    <property type="entry name" value="Shikimate_dh_N"/>
    <property type="match status" value="1"/>
</dbReference>
<keyword evidence="5 8" id="KW-0560">Oxidoreductase</keyword>
<dbReference type="GO" id="GO:0019632">
    <property type="term" value="P:shikimate metabolic process"/>
    <property type="evidence" value="ECO:0007669"/>
    <property type="project" value="InterPro"/>
</dbReference>
<dbReference type="UniPathway" id="UPA00053">
    <property type="reaction ID" value="UER00087"/>
</dbReference>
<keyword evidence="13" id="KW-1185">Reference proteome</keyword>
<dbReference type="PANTHER" id="PTHR21089:SF1">
    <property type="entry name" value="BIFUNCTIONAL 3-DEHYDROQUINATE DEHYDRATASE_SHIKIMATE DEHYDROGENASE, CHLOROPLASTIC"/>
    <property type="match status" value="1"/>
</dbReference>
<dbReference type="EC" id="1.1.1.25" evidence="2 8"/>
<dbReference type="InterPro" id="IPR036291">
    <property type="entry name" value="NAD(P)-bd_dom_sf"/>
</dbReference>
<comment type="caution">
    <text evidence="12">The sequence shown here is derived from an EMBL/GenBank/DDBJ whole genome shotgun (WGS) entry which is preliminary data.</text>
</comment>
<feature type="binding site" evidence="8">
    <location>
        <position position="238"/>
    </location>
    <ligand>
        <name>NADP(+)</name>
        <dbReference type="ChEBI" id="CHEBI:58349"/>
    </ligand>
</feature>
<dbReference type="CDD" id="cd01065">
    <property type="entry name" value="NAD_bind_Shikimate_DH"/>
    <property type="match status" value="1"/>
</dbReference>
<dbReference type="NCBIfam" id="TIGR00507">
    <property type="entry name" value="aroE"/>
    <property type="match status" value="1"/>
</dbReference>
<dbReference type="GO" id="GO:0004764">
    <property type="term" value="F:shikimate 3-dehydrogenase (NADP+) activity"/>
    <property type="evidence" value="ECO:0007669"/>
    <property type="project" value="UniProtKB-UniRule"/>
</dbReference>
<name>A0A554WS93_9BURK</name>
<evidence type="ECO:0000313" key="13">
    <source>
        <dbReference type="Proteomes" id="UP000320225"/>
    </source>
</evidence>
<dbReference type="InterPro" id="IPR006151">
    <property type="entry name" value="Shikm_DH/Glu-tRNA_Rdtase"/>
</dbReference>
<evidence type="ECO:0000259" key="11">
    <source>
        <dbReference type="Pfam" id="PF18317"/>
    </source>
</evidence>
<evidence type="ECO:0000256" key="4">
    <source>
        <dbReference type="ARBA" id="ARBA00022857"/>
    </source>
</evidence>
<feature type="binding site" evidence="8">
    <location>
        <position position="105"/>
    </location>
    <ligand>
        <name>shikimate</name>
        <dbReference type="ChEBI" id="CHEBI:36208"/>
    </ligand>
</feature>
<feature type="domain" description="SDH C-terminal" evidence="11">
    <location>
        <begin position="262"/>
        <end position="291"/>
    </location>
</feature>
<dbReference type="HAMAP" id="MF_00222">
    <property type="entry name" value="Shikimate_DH_AroE"/>
    <property type="match status" value="1"/>
</dbReference>
<evidence type="ECO:0000256" key="1">
    <source>
        <dbReference type="ARBA" id="ARBA00004871"/>
    </source>
</evidence>
<protein>
    <recommendedName>
        <fullName evidence="2 8">Shikimate dehydrogenase (NADP(+))</fullName>
        <shortName evidence="8">SDH</shortName>
        <ecNumber evidence="2 8">1.1.1.25</ecNumber>
    </recommendedName>
</protein>
<dbReference type="InterPro" id="IPR013708">
    <property type="entry name" value="Shikimate_DH-bd_N"/>
</dbReference>
<evidence type="ECO:0000256" key="6">
    <source>
        <dbReference type="ARBA" id="ARBA00023141"/>
    </source>
</evidence>
<keyword evidence="6 8" id="KW-0057">Aromatic amino acid biosynthesis</keyword>
<evidence type="ECO:0000256" key="2">
    <source>
        <dbReference type="ARBA" id="ARBA00012962"/>
    </source>
</evidence>
<evidence type="ECO:0000259" key="9">
    <source>
        <dbReference type="Pfam" id="PF01488"/>
    </source>
</evidence>
<evidence type="ECO:0000256" key="8">
    <source>
        <dbReference type="HAMAP-Rule" id="MF_00222"/>
    </source>
</evidence>
<dbReference type="InterPro" id="IPR046346">
    <property type="entry name" value="Aminoacid_DH-like_N_sf"/>
</dbReference>
<dbReference type="AlphaFoldDB" id="A0A554WS93"/>
<dbReference type="GO" id="GO:0008652">
    <property type="term" value="P:amino acid biosynthetic process"/>
    <property type="evidence" value="ECO:0007669"/>
    <property type="project" value="UniProtKB-KW"/>
</dbReference>
<dbReference type="Pfam" id="PF18317">
    <property type="entry name" value="SDH_C"/>
    <property type="match status" value="1"/>
</dbReference>
<comment type="catalytic activity">
    <reaction evidence="7 8">
        <text>shikimate + NADP(+) = 3-dehydroshikimate + NADPH + H(+)</text>
        <dbReference type="Rhea" id="RHEA:17737"/>
        <dbReference type="ChEBI" id="CHEBI:15378"/>
        <dbReference type="ChEBI" id="CHEBI:16630"/>
        <dbReference type="ChEBI" id="CHEBI:36208"/>
        <dbReference type="ChEBI" id="CHEBI:57783"/>
        <dbReference type="ChEBI" id="CHEBI:58349"/>
        <dbReference type="EC" id="1.1.1.25"/>
    </reaction>
</comment>
<dbReference type="Gene3D" id="3.40.50.720">
    <property type="entry name" value="NAD(P)-binding Rossmann-like Domain"/>
    <property type="match status" value="1"/>
</dbReference>
<evidence type="ECO:0000256" key="7">
    <source>
        <dbReference type="ARBA" id="ARBA00049442"/>
    </source>
</evidence>
<feature type="binding site" evidence="8">
    <location>
        <begin position="145"/>
        <end position="149"/>
    </location>
    <ligand>
        <name>NADP(+)</name>
        <dbReference type="ChEBI" id="CHEBI:58349"/>
    </ligand>
</feature>
<accession>A0A554WS93</accession>
<comment type="caution">
    <text evidence="8">Lacks conserved residue(s) required for the propagation of feature annotation.</text>
</comment>